<comment type="subunit">
    <text evidence="3">Homodimer.</text>
</comment>
<keyword evidence="5 8" id="KW-0646">Protease inhibitor</keyword>
<evidence type="ECO:0000256" key="10">
    <source>
        <dbReference type="SAM" id="SignalP"/>
    </source>
</evidence>
<evidence type="ECO:0000313" key="13">
    <source>
        <dbReference type="Proteomes" id="UP001501147"/>
    </source>
</evidence>
<sequence>MHRTRALAAAALLALAAAVPVTAAPAAALPVPPTDTPTVSGTVPEDAPGDTPTDTPTVSGTVPEDAPGEQTPARRLFLTVSGAENTWIRGVVLSCAPQPAGPHPEAAEACAELEAVDGHLDRLPGDAQPCTKQYDPVTVSATGAWRGRPTSWRRTFANACELTATTGPVFRF</sequence>
<proteinExistence type="inferred from homology"/>
<keyword evidence="6 8" id="KW-0722">Serine protease inhibitor</keyword>
<dbReference type="InterPro" id="IPR020054">
    <property type="entry name" value="Prot_inh_SSI_I16_CS"/>
</dbReference>
<dbReference type="InterPro" id="IPR036819">
    <property type="entry name" value="Subtilisin_inhibitor-like_sf"/>
</dbReference>
<dbReference type="Gene3D" id="3.30.350.10">
    <property type="entry name" value="Subtilisin inhibitor-like"/>
    <property type="match status" value="1"/>
</dbReference>
<dbReference type="EMBL" id="BAABJV010000011">
    <property type="protein sequence ID" value="GAA4786001.1"/>
    <property type="molecule type" value="Genomic_DNA"/>
</dbReference>
<evidence type="ECO:0000256" key="8">
    <source>
        <dbReference type="RuleBase" id="RU003471"/>
    </source>
</evidence>
<evidence type="ECO:0000256" key="4">
    <source>
        <dbReference type="ARBA" id="ARBA00022525"/>
    </source>
</evidence>
<evidence type="ECO:0000256" key="5">
    <source>
        <dbReference type="ARBA" id="ARBA00022690"/>
    </source>
</evidence>
<evidence type="ECO:0000313" key="12">
    <source>
        <dbReference type="EMBL" id="GAA4786001.1"/>
    </source>
</evidence>
<dbReference type="Pfam" id="PF00720">
    <property type="entry name" value="SSI"/>
    <property type="match status" value="1"/>
</dbReference>
<evidence type="ECO:0000256" key="1">
    <source>
        <dbReference type="ARBA" id="ARBA00004613"/>
    </source>
</evidence>
<evidence type="ECO:0000256" key="6">
    <source>
        <dbReference type="ARBA" id="ARBA00022900"/>
    </source>
</evidence>
<feature type="region of interest" description="Disordered" evidence="9">
    <location>
        <begin position="28"/>
        <end position="69"/>
    </location>
</feature>
<evidence type="ECO:0000259" key="11">
    <source>
        <dbReference type="Pfam" id="PF00720"/>
    </source>
</evidence>
<reference evidence="13" key="1">
    <citation type="journal article" date="2019" name="Int. J. Syst. Evol. Microbiol.">
        <title>The Global Catalogue of Microorganisms (GCM) 10K type strain sequencing project: providing services to taxonomists for standard genome sequencing and annotation.</title>
        <authorList>
            <consortium name="The Broad Institute Genomics Platform"/>
            <consortium name="The Broad Institute Genome Sequencing Center for Infectious Disease"/>
            <person name="Wu L."/>
            <person name="Ma J."/>
        </authorList>
    </citation>
    <scope>NUCLEOTIDE SEQUENCE [LARGE SCALE GENOMIC DNA]</scope>
    <source>
        <strain evidence="13">JCM 18324</strain>
    </source>
</reference>
<feature type="chain" id="PRO_5047360086" description="Subtilisin inhibitor domain-containing protein" evidence="10">
    <location>
        <begin position="24"/>
        <end position="172"/>
    </location>
</feature>
<dbReference type="PRINTS" id="PR00294">
    <property type="entry name" value="SSBTLNINHBTR"/>
</dbReference>
<evidence type="ECO:0000256" key="9">
    <source>
        <dbReference type="SAM" id="MobiDB-lite"/>
    </source>
</evidence>
<dbReference type="InterPro" id="IPR023549">
    <property type="entry name" value="Subtilisin_inhibitor"/>
</dbReference>
<organism evidence="12 13">
    <name type="scientific">Streptomyces sanyensis</name>
    <dbReference type="NCBI Taxonomy" id="568869"/>
    <lineage>
        <taxon>Bacteria</taxon>
        <taxon>Bacillati</taxon>
        <taxon>Actinomycetota</taxon>
        <taxon>Actinomycetes</taxon>
        <taxon>Kitasatosporales</taxon>
        <taxon>Streptomycetaceae</taxon>
        <taxon>Streptomyces</taxon>
    </lineage>
</organism>
<dbReference type="RefSeq" id="WP_345614873.1">
    <property type="nucleotide sequence ID" value="NZ_BAABJV010000011.1"/>
</dbReference>
<name>A0ABP9AUU4_9ACTN</name>
<feature type="signal peptide" evidence="10">
    <location>
        <begin position="1"/>
        <end position="23"/>
    </location>
</feature>
<protein>
    <recommendedName>
        <fullName evidence="11">Subtilisin inhibitor domain-containing protein</fullName>
    </recommendedName>
</protein>
<keyword evidence="13" id="KW-1185">Reference proteome</keyword>
<comment type="caution">
    <text evidence="12">The sequence shown here is derived from an EMBL/GenBank/DDBJ whole genome shotgun (WGS) entry which is preliminary data.</text>
</comment>
<evidence type="ECO:0000256" key="3">
    <source>
        <dbReference type="ARBA" id="ARBA00011738"/>
    </source>
</evidence>
<dbReference type="InterPro" id="IPR000691">
    <property type="entry name" value="Prot_inh_I16_SSI"/>
</dbReference>
<keyword evidence="7" id="KW-1015">Disulfide bond</keyword>
<dbReference type="PROSITE" id="PS00999">
    <property type="entry name" value="SSI"/>
    <property type="match status" value="1"/>
</dbReference>
<dbReference type="SUPFAM" id="SSF55399">
    <property type="entry name" value="Subtilisin inhibitor"/>
    <property type="match status" value="1"/>
</dbReference>
<accession>A0ABP9AUU4</accession>
<keyword evidence="4" id="KW-0964">Secreted</keyword>
<keyword evidence="10" id="KW-0732">Signal</keyword>
<feature type="compositionally biased region" description="Low complexity" evidence="9">
    <location>
        <begin position="49"/>
        <end position="63"/>
    </location>
</feature>
<comment type="subcellular location">
    <subcellularLocation>
        <location evidence="1">Secreted</location>
    </subcellularLocation>
</comment>
<evidence type="ECO:0000256" key="7">
    <source>
        <dbReference type="ARBA" id="ARBA00023157"/>
    </source>
</evidence>
<dbReference type="Proteomes" id="UP001501147">
    <property type="component" value="Unassembled WGS sequence"/>
</dbReference>
<comment type="similarity">
    <text evidence="2 8">Belongs to the protease inhibitor I16 (SSI) family.</text>
</comment>
<evidence type="ECO:0000256" key="2">
    <source>
        <dbReference type="ARBA" id="ARBA00010472"/>
    </source>
</evidence>
<feature type="domain" description="Subtilisin inhibitor" evidence="11">
    <location>
        <begin position="76"/>
        <end position="158"/>
    </location>
</feature>
<gene>
    <name evidence="12" type="ORF">GCM10023329_40970</name>
</gene>